<feature type="transmembrane region" description="Helical" evidence="6">
    <location>
        <begin position="59"/>
        <end position="82"/>
    </location>
</feature>
<dbReference type="Gene3D" id="1.20.1250.20">
    <property type="entry name" value="MFS general substrate transporter like domains"/>
    <property type="match status" value="2"/>
</dbReference>
<evidence type="ECO:0000256" key="3">
    <source>
        <dbReference type="ARBA" id="ARBA00022692"/>
    </source>
</evidence>
<proteinExistence type="predicted"/>
<keyword evidence="3 6" id="KW-0812">Transmembrane</keyword>
<feature type="transmembrane region" description="Helical" evidence="6">
    <location>
        <begin position="26"/>
        <end position="47"/>
    </location>
</feature>
<keyword evidence="8" id="KW-1185">Reference proteome</keyword>
<dbReference type="InterPro" id="IPR050375">
    <property type="entry name" value="MFS_TsgA-like"/>
</dbReference>
<dbReference type="InterPro" id="IPR036259">
    <property type="entry name" value="MFS_trans_sf"/>
</dbReference>
<dbReference type="CDD" id="cd17394">
    <property type="entry name" value="MFS_FucP_like"/>
    <property type="match status" value="1"/>
</dbReference>
<dbReference type="SUPFAM" id="SSF103473">
    <property type="entry name" value="MFS general substrate transporter"/>
    <property type="match status" value="1"/>
</dbReference>
<evidence type="ECO:0000256" key="1">
    <source>
        <dbReference type="ARBA" id="ARBA00004429"/>
    </source>
</evidence>
<protein>
    <submittedName>
        <fullName evidence="7">Sugar MFS transporter</fullName>
    </submittedName>
</protein>
<dbReference type="Proteomes" id="UP001165488">
    <property type="component" value="Unassembled WGS sequence"/>
</dbReference>
<dbReference type="PANTHER" id="PTHR43702:SF3">
    <property type="entry name" value="PROTEIN TSGA"/>
    <property type="match status" value="1"/>
</dbReference>
<name>A0ABS9UJX9_9BACT</name>
<evidence type="ECO:0000256" key="4">
    <source>
        <dbReference type="ARBA" id="ARBA00022989"/>
    </source>
</evidence>
<feature type="transmembrane region" description="Helical" evidence="6">
    <location>
        <begin position="441"/>
        <end position="464"/>
    </location>
</feature>
<feature type="transmembrane region" description="Helical" evidence="6">
    <location>
        <begin position="381"/>
        <end position="403"/>
    </location>
</feature>
<organism evidence="7 8">
    <name type="scientific">Belliella calami</name>
    <dbReference type="NCBI Taxonomy" id="2923436"/>
    <lineage>
        <taxon>Bacteria</taxon>
        <taxon>Pseudomonadati</taxon>
        <taxon>Bacteroidota</taxon>
        <taxon>Cytophagia</taxon>
        <taxon>Cytophagales</taxon>
        <taxon>Cyclobacteriaceae</taxon>
        <taxon>Belliella</taxon>
    </lineage>
</organism>
<evidence type="ECO:0000256" key="5">
    <source>
        <dbReference type="ARBA" id="ARBA00023136"/>
    </source>
</evidence>
<feature type="transmembrane region" description="Helical" evidence="6">
    <location>
        <begin position="165"/>
        <end position="186"/>
    </location>
</feature>
<feature type="transmembrane region" description="Helical" evidence="6">
    <location>
        <begin position="357"/>
        <end position="375"/>
    </location>
</feature>
<comment type="subcellular location">
    <subcellularLocation>
        <location evidence="1">Cell inner membrane</location>
        <topology evidence="1">Multi-pass membrane protein</topology>
    </subcellularLocation>
</comment>
<evidence type="ECO:0000313" key="8">
    <source>
        <dbReference type="Proteomes" id="UP001165488"/>
    </source>
</evidence>
<sequence length="471" mass="51082">MAIIPLQHSKDNTIPSASGHSNSGPLFLVTVLFFMWGIITCMNDILIPHFQQVFTLKNWQAMLVQTAFFGAYFFISLLYYIISIKYGDPIRQIGYKKGIIIGLAIAGIGCLLFYPAASLVSYSFFLFALFILASGITLLQIAANPYVTILGKPDGASSRLNMTQAFNSLGTTIAPILGGFLIFRGVSENGLAIDLVKLPYLGLALTLFILALVCWFARLPEIATNQKLLQQKGAMKFNHLRSGIIAIFAYVGAEVSIGSNLINFAQQDNIAGLDEASASHYLALFWGGAMVGRFFGAIALGSFRSNLQRLALILASGFVALLALWLTYGSEIAGYGSLIIMTNIAVILLGKFIPQRTLWMFATVTILLLLSGIFLQGHLALWSVVAIGIFNSIMFPTIFSLAVKGLAEYTSQASSLLVMAIVGGAIITPLQGLVADIFGSIQLGFIVPLICYLYIVYFGFYGYIPSINKNI</sequence>
<dbReference type="PANTHER" id="PTHR43702">
    <property type="entry name" value="L-FUCOSE-PROTON SYMPORTER"/>
    <property type="match status" value="1"/>
</dbReference>
<feature type="transmembrane region" description="Helical" evidence="6">
    <location>
        <begin position="282"/>
        <end position="303"/>
    </location>
</feature>
<accession>A0ABS9UJX9</accession>
<comment type="caution">
    <text evidence="7">The sequence shown here is derived from an EMBL/GenBank/DDBJ whole genome shotgun (WGS) entry which is preliminary data.</text>
</comment>
<evidence type="ECO:0000256" key="6">
    <source>
        <dbReference type="SAM" id="Phobius"/>
    </source>
</evidence>
<evidence type="ECO:0000256" key="2">
    <source>
        <dbReference type="ARBA" id="ARBA00022475"/>
    </source>
</evidence>
<dbReference type="EMBL" id="JAKZGS010000001">
    <property type="protein sequence ID" value="MCH7396475.1"/>
    <property type="molecule type" value="Genomic_DNA"/>
</dbReference>
<reference evidence="7" key="1">
    <citation type="submission" date="2022-03" db="EMBL/GenBank/DDBJ databases">
        <title>De novo assembled genomes of Belliella spp. (Cyclobacteriaceae) strains.</title>
        <authorList>
            <person name="Szabo A."/>
            <person name="Korponai K."/>
            <person name="Felfoldi T."/>
        </authorList>
    </citation>
    <scope>NUCLEOTIDE SEQUENCE</scope>
    <source>
        <strain evidence="7">DSM 107340</strain>
    </source>
</reference>
<feature type="transmembrane region" description="Helical" evidence="6">
    <location>
        <begin position="415"/>
        <end position="435"/>
    </location>
</feature>
<keyword evidence="5 6" id="KW-0472">Membrane</keyword>
<dbReference type="RefSeq" id="WP_241272996.1">
    <property type="nucleotide sequence ID" value="NZ_JAKZGS010000001.1"/>
</dbReference>
<feature type="transmembrane region" description="Helical" evidence="6">
    <location>
        <begin position="310"/>
        <end position="326"/>
    </location>
</feature>
<feature type="transmembrane region" description="Helical" evidence="6">
    <location>
        <begin position="240"/>
        <end position="262"/>
    </location>
</feature>
<feature type="transmembrane region" description="Helical" evidence="6">
    <location>
        <begin position="122"/>
        <end position="144"/>
    </location>
</feature>
<dbReference type="Pfam" id="PF07690">
    <property type="entry name" value="MFS_1"/>
    <property type="match status" value="1"/>
</dbReference>
<gene>
    <name evidence="7" type="ORF">MM236_00685</name>
</gene>
<evidence type="ECO:0000313" key="7">
    <source>
        <dbReference type="EMBL" id="MCH7396475.1"/>
    </source>
</evidence>
<feature type="transmembrane region" description="Helical" evidence="6">
    <location>
        <begin position="94"/>
        <end position="116"/>
    </location>
</feature>
<dbReference type="InterPro" id="IPR011701">
    <property type="entry name" value="MFS"/>
</dbReference>
<keyword evidence="4 6" id="KW-1133">Transmembrane helix</keyword>
<keyword evidence="2" id="KW-1003">Cell membrane</keyword>
<feature type="transmembrane region" description="Helical" evidence="6">
    <location>
        <begin position="198"/>
        <end position="219"/>
    </location>
</feature>
<feature type="transmembrane region" description="Helical" evidence="6">
    <location>
        <begin position="332"/>
        <end position="350"/>
    </location>
</feature>